<dbReference type="Proteomes" id="UP000187464">
    <property type="component" value="Chromosome I"/>
</dbReference>
<dbReference type="KEGG" id="psac:PSM36_2935"/>
<dbReference type="STRING" id="1642647.PSM36_2935"/>
<dbReference type="SUPFAM" id="SSF160369">
    <property type="entry name" value="Ribosomal protein L10-like"/>
    <property type="match status" value="1"/>
</dbReference>
<comment type="function">
    <text evidence="1">Forms part of the ribosomal stalk, playing a central role in the interaction of the ribosome with GTP-bound translation factors.</text>
</comment>
<evidence type="ECO:0000256" key="4">
    <source>
        <dbReference type="ARBA" id="ARBA00023274"/>
    </source>
</evidence>
<keyword evidence="8" id="KW-1185">Reference proteome</keyword>
<evidence type="ECO:0000313" key="7">
    <source>
        <dbReference type="EMBL" id="SCD21724.1"/>
    </source>
</evidence>
<comment type="similarity">
    <text evidence="2">Belongs to the universal ribosomal protein uL10 family.</text>
</comment>
<dbReference type="GO" id="GO:0005840">
    <property type="term" value="C:ribosome"/>
    <property type="evidence" value="ECO:0007669"/>
    <property type="project" value="UniProtKB-KW"/>
</dbReference>
<dbReference type="NCBIfam" id="NF000955">
    <property type="entry name" value="PRK00099.1-1"/>
    <property type="match status" value="1"/>
</dbReference>
<reference evidence="7 8" key="1">
    <citation type="submission" date="2016-08" db="EMBL/GenBank/DDBJ databases">
        <authorList>
            <person name="Seilhamer J.J."/>
        </authorList>
    </citation>
    <scope>NUCLEOTIDE SEQUENCE [LARGE SCALE GENOMIC DNA]</scope>
    <source>
        <strain evidence="7">M3/6</strain>
    </source>
</reference>
<dbReference type="RefSeq" id="WP_076931513.1">
    <property type="nucleotide sequence ID" value="NZ_DAMBAO010000023.1"/>
</dbReference>
<organism evidence="7 8">
    <name type="scientific">Proteiniphilum saccharofermentans</name>
    <dbReference type="NCBI Taxonomy" id="1642647"/>
    <lineage>
        <taxon>Bacteria</taxon>
        <taxon>Pseudomonadati</taxon>
        <taxon>Bacteroidota</taxon>
        <taxon>Bacteroidia</taxon>
        <taxon>Bacteroidales</taxon>
        <taxon>Dysgonomonadaceae</taxon>
        <taxon>Proteiniphilum</taxon>
    </lineage>
</organism>
<dbReference type="EMBL" id="LT605205">
    <property type="protein sequence ID" value="SCD21724.1"/>
    <property type="molecule type" value="Genomic_DNA"/>
</dbReference>
<dbReference type="InterPro" id="IPR001790">
    <property type="entry name" value="Ribosomal_uL10"/>
</dbReference>
<proteinExistence type="inferred from homology"/>
<evidence type="ECO:0000256" key="3">
    <source>
        <dbReference type="ARBA" id="ARBA00022980"/>
    </source>
</evidence>
<keyword evidence="4" id="KW-0687">Ribonucleoprotein</keyword>
<evidence type="ECO:0000256" key="5">
    <source>
        <dbReference type="ARBA" id="ARBA00035202"/>
    </source>
</evidence>
<dbReference type="InterPro" id="IPR047865">
    <property type="entry name" value="Ribosomal_uL10_bac_type"/>
</dbReference>
<dbReference type="AlphaFoldDB" id="A0A1R3TDN0"/>
<name>A0A1R3TDN0_9BACT</name>
<sequence length="170" mass="18806">MKKEDKKQIIEQIAANLQEYENFYLTDIATLNAAKTSNLRRECSKQGIKLVVVKNTLLQKAFESLDRDYSELYPILKGNTAIMFSNVANSPAKLIDKYKADKIPALKGAYVQESFFVGADTLQNLVNIKSKTELIGDVIALLQSPAKNVISALQSGGNTIHGVLKTLSER</sequence>
<dbReference type="Gene3D" id="3.30.70.1730">
    <property type="match status" value="1"/>
</dbReference>
<accession>A0A1R3TDN0</accession>
<protein>
    <recommendedName>
        <fullName evidence="5">Large ribosomal subunit protein uL10</fullName>
    </recommendedName>
    <alternativeName>
        <fullName evidence="6">50S ribosomal protein L10</fullName>
    </alternativeName>
</protein>
<evidence type="ECO:0000256" key="6">
    <source>
        <dbReference type="ARBA" id="ARBA00035502"/>
    </source>
</evidence>
<dbReference type="Pfam" id="PF00466">
    <property type="entry name" value="Ribosomal_L10"/>
    <property type="match status" value="1"/>
</dbReference>
<dbReference type="PANTHER" id="PTHR11560">
    <property type="entry name" value="39S RIBOSOMAL PROTEIN L10, MITOCHONDRIAL"/>
    <property type="match status" value="1"/>
</dbReference>
<gene>
    <name evidence="7" type="ORF">PSM36_2935</name>
</gene>
<evidence type="ECO:0000313" key="8">
    <source>
        <dbReference type="Proteomes" id="UP000187464"/>
    </source>
</evidence>
<dbReference type="InterPro" id="IPR043141">
    <property type="entry name" value="Ribosomal_uL10-like_sf"/>
</dbReference>
<evidence type="ECO:0000256" key="1">
    <source>
        <dbReference type="ARBA" id="ARBA00002633"/>
    </source>
</evidence>
<evidence type="ECO:0000256" key="2">
    <source>
        <dbReference type="ARBA" id="ARBA00008889"/>
    </source>
</evidence>
<dbReference type="CDD" id="cd05797">
    <property type="entry name" value="Ribosomal_L10"/>
    <property type="match status" value="1"/>
</dbReference>
<keyword evidence="3 7" id="KW-0689">Ribosomal protein</keyword>
<dbReference type="GO" id="GO:1990904">
    <property type="term" value="C:ribonucleoprotein complex"/>
    <property type="evidence" value="ECO:0007669"/>
    <property type="project" value="UniProtKB-KW"/>
</dbReference>